<evidence type="ECO:0000313" key="2">
    <source>
        <dbReference type="Proteomes" id="UP000054995"/>
    </source>
</evidence>
<evidence type="ECO:0000313" key="1">
    <source>
        <dbReference type="EMBL" id="KRY63161.1"/>
    </source>
</evidence>
<dbReference type="EMBL" id="JYDT01002601">
    <property type="protein sequence ID" value="KRY63161.1"/>
    <property type="molecule type" value="Genomic_DNA"/>
</dbReference>
<proteinExistence type="predicted"/>
<gene>
    <name evidence="1" type="ORF">T4D_13641</name>
</gene>
<reference evidence="1 2" key="1">
    <citation type="submission" date="2015-01" db="EMBL/GenBank/DDBJ databases">
        <title>Evolution of Trichinella species and genotypes.</title>
        <authorList>
            <person name="Korhonen P.K."/>
            <person name="Edoardo P."/>
            <person name="Giuseppe L.R."/>
            <person name="Gasser R.B."/>
        </authorList>
    </citation>
    <scope>NUCLEOTIDE SEQUENCE [LARGE SCALE GENOMIC DNA]</scope>
    <source>
        <strain evidence="1">ISS470</strain>
    </source>
</reference>
<accession>A0A0V1DNL7</accession>
<dbReference type="Proteomes" id="UP000054995">
    <property type="component" value="Unassembled WGS sequence"/>
</dbReference>
<organism evidence="1 2">
    <name type="scientific">Trichinella pseudospiralis</name>
    <name type="common">Parasitic roundworm</name>
    <dbReference type="NCBI Taxonomy" id="6337"/>
    <lineage>
        <taxon>Eukaryota</taxon>
        <taxon>Metazoa</taxon>
        <taxon>Ecdysozoa</taxon>
        <taxon>Nematoda</taxon>
        <taxon>Enoplea</taxon>
        <taxon>Dorylaimia</taxon>
        <taxon>Trichinellida</taxon>
        <taxon>Trichinellidae</taxon>
        <taxon>Trichinella</taxon>
    </lineage>
</organism>
<comment type="caution">
    <text evidence="1">The sequence shown here is derived from an EMBL/GenBank/DDBJ whole genome shotgun (WGS) entry which is preliminary data.</text>
</comment>
<dbReference type="AlphaFoldDB" id="A0A0V1DNL7"/>
<sequence>MNCGMLKEEHEILYPTAIIGRHQITLLHRFTDNSARKQLLGSLENCRFVTVRAKQHPGGYYELPSEGSTVPIYG</sequence>
<name>A0A0V1DNL7_TRIPS</name>
<keyword evidence="2" id="KW-1185">Reference proteome</keyword>
<protein>
    <submittedName>
        <fullName evidence="1">Uncharacterized protein</fullName>
    </submittedName>
</protein>